<feature type="domain" description="Primosomal protein N' 3' DNA-binding" evidence="10">
    <location>
        <begin position="84"/>
        <end position="183"/>
    </location>
</feature>
<evidence type="ECO:0000259" key="10">
    <source>
        <dbReference type="Pfam" id="PF17764"/>
    </source>
</evidence>
<feature type="binding site" evidence="8">
    <location>
        <position position="492"/>
    </location>
    <ligand>
        <name>Zn(2+)</name>
        <dbReference type="ChEBI" id="CHEBI:29105"/>
        <label>2</label>
    </ligand>
</feature>
<evidence type="ECO:0000256" key="6">
    <source>
        <dbReference type="ARBA" id="ARBA00022840"/>
    </source>
</evidence>
<dbReference type="Gene3D" id="3.40.1440.60">
    <property type="entry name" value="PriA, 3(prime) DNA-binding domain"/>
    <property type="match status" value="1"/>
</dbReference>
<reference evidence="12" key="1">
    <citation type="submission" date="2016-07" db="EMBL/GenBank/DDBJ databases">
        <title>Frankia sp. NRRL B-16219 Genome sequencing.</title>
        <authorList>
            <person name="Ghodhbane-Gtari F."/>
            <person name="Swanson E."/>
            <person name="Gueddou A."/>
            <person name="Louati M."/>
            <person name="Nouioui I."/>
            <person name="Hezbri K."/>
            <person name="Abebe-Akele F."/>
            <person name="Simpson S."/>
            <person name="Morris K."/>
            <person name="Thomas K."/>
            <person name="Gtari M."/>
            <person name="Tisa L.S."/>
        </authorList>
    </citation>
    <scope>NUCLEOTIDE SEQUENCE [LARGE SCALE GENOMIC DNA]</scope>
    <source>
        <strain evidence="12">NRRL B-16219</strain>
    </source>
</reference>
<evidence type="ECO:0000256" key="7">
    <source>
        <dbReference type="ARBA" id="ARBA00023125"/>
    </source>
</evidence>
<evidence type="ECO:0000313" key="12">
    <source>
        <dbReference type="Proteomes" id="UP000179769"/>
    </source>
</evidence>
<accession>A0A1S1Q1D4</accession>
<dbReference type="RefSeq" id="WP_071064867.1">
    <property type="nucleotide sequence ID" value="NZ_MAXA01000223.1"/>
</dbReference>
<comment type="cofactor">
    <cofactor evidence="8">
        <name>Zn(2+)</name>
        <dbReference type="ChEBI" id="CHEBI:29105"/>
    </cofactor>
    <text evidence="8">Binds 2 zinc ions per subunit.</text>
</comment>
<dbReference type="Gene3D" id="3.40.50.300">
    <property type="entry name" value="P-loop containing nucleotide triphosphate hydrolases"/>
    <property type="match status" value="1"/>
</dbReference>
<dbReference type="GO" id="GO:0043138">
    <property type="term" value="F:3'-5' DNA helicase activity"/>
    <property type="evidence" value="ECO:0007669"/>
    <property type="project" value="TreeGrafter"/>
</dbReference>
<organism evidence="11 12">
    <name type="scientific">Parafrankia soli</name>
    <dbReference type="NCBI Taxonomy" id="2599596"/>
    <lineage>
        <taxon>Bacteria</taxon>
        <taxon>Bacillati</taxon>
        <taxon>Actinomycetota</taxon>
        <taxon>Actinomycetes</taxon>
        <taxon>Frankiales</taxon>
        <taxon>Frankiaceae</taxon>
        <taxon>Parafrankia</taxon>
    </lineage>
</organism>
<keyword evidence="7 8" id="KW-0238">DNA-binding</keyword>
<dbReference type="GO" id="GO:0005524">
    <property type="term" value="F:ATP binding"/>
    <property type="evidence" value="ECO:0007669"/>
    <property type="project" value="UniProtKB-UniRule"/>
</dbReference>
<keyword evidence="12" id="KW-1185">Reference proteome</keyword>
<dbReference type="GO" id="GO:0006269">
    <property type="term" value="P:DNA replication, synthesis of primer"/>
    <property type="evidence" value="ECO:0007669"/>
    <property type="project" value="UniProtKB-KW"/>
</dbReference>
<dbReference type="Pfam" id="PF17764">
    <property type="entry name" value="PriA_3primeBD"/>
    <property type="match status" value="1"/>
</dbReference>
<evidence type="ECO:0000256" key="4">
    <source>
        <dbReference type="ARBA" id="ARBA00022741"/>
    </source>
</evidence>
<proteinExistence type="inferred from homology"/>
<evidence type="ECO:0000313" key="11">
    <source>
        <dbReference type="EMBL" id="OHV27406.1"/>
    </source>
</evidence>
<evidence type="ECO:0000256" key="8">
    <source>
        <dbReference type="HAMAP-Rule" id="MF_00983"/>
    </source>
</evidence>
<feature type="region of interest" description="Disordered" evidence="9">
    <location>
        <begin position="19"/>
        <end position="73"/>
    </location>
</feature>
<evidence type="ECO:0000256" key="9">
    <source>
        <dbReference type="SAM" id="MobiDB-lite"/>
    </source>
</evidence>
<feature type="binding site" evidence="8">
    <location>
        <position position="489"/>
    </location>
    <ligand>
        <name>Zn(2+)</name>
        <dbReference type="ChEBI" id="CHEBI:29105"/>
        <label>2</label>
    </ligand>
</feature>
<dbReference type="GO" id="GO:0006270">
    <property type="term" value="P:DNA replication initiation"/>
    <property type="evidence" value="ECO:0007669"/>
    <property type="project" value="TreeGrafter"/>
</dbReference>
<feature type="binding site" evidence="8">
    <location>
        <position position="507"/>
    </location>
    <ligand>
        <name>Zn(2+)</name>
        <dbReference type="ChEBI" id="CHEBI:29105"/>
        <label>2</label>
    </ligand>
</feature>
<evidence type="ECO:0000256" key="5">
    <source>
        <dbReference type="ARBA" id="ARBA00022833"/>
    </source>
</evidence>
<dbReference type="HAMAP" id="MF_00983">
    <property type="entry name" value="PriA"/>
    <property type="match status" value="1"/>
</dbReference>
<dbReference type="InterPro" id="IPR041222">
    <property type="entry name" value="PriA_3primeBD"/>
</dbReference>
<dbReference type="InterPro" id="IPR005259">
    <property type="entry name" value="PriA"/>
</dbReference>
<dbReference type="SUPFAM" id="SSF52540">
    <property type="entry name" value="P-loop containing nucleoside triphosphate hydrolases"/>
    <property type="match status" value="1"/>
</dbReference>
<feature type="region of interest" description="Disordered" evidence="9">
    <location>
        <begin position="731"/>
        <end position="812"/>
    </location>
</feature>
<dbReference type="GO" id="GO:0006310">
    <property type="term" value="P:DNA recombination"/>
    <property type="evidence" value="ECO:0007669"/>
    <property type="project" value="InterPro"/>
</dbReference>
<feature type="binding site" evidence="8">
    <location>
        <position position="557"/>
    </location>
    <ligand>
        <name>Zn(2+)</name>
        <dbReference type="ChEBI" id="CHEBI:29105"/>
        <label>1</label>
    </ligand>
</feature>
<keyword evidence="5 8" id="KW-0862">Zinc</keyword>
<feature type="region of interest" description="Disordered" evidence="9">
    <location>
        <begin position="202"/>
        <end position="224"/>
    </location>
</feature>
<protein>
    <recommendedName>
        <fullName evidence="8">Probable replication restart protein PriA</fullName>
    </recommendedName>
    <alternativeName>
        <fullName evidence="8">Putative ATP-dependent DNA helicase PriA</fullName>
    </alternativeName>
</protein>
<keyword evidence="2 8" id="KW-0235">DNA replication</keyword>
<dbReference type="OrthoDB" id="3177118at2"/>
<feature type="compositionally biased region" description="Gly residues" evidence="9">
    <location>
        <begin position="749"/>
        <end position="769"/>
    </location>
</feature>
<gene>
    <name evidence="8" type="primary">priA</name>
    <name evidence="11" type="ORF">BBK14_20865</name>
</gene>
<dbReference type="GO" id="GO:0006302">
    <property type="term" value="P:double-strand break repair"/>
    <property type="evidence" value="ECO:0007669"/>
    <property type="project" value="InterPro"/>
</dbReference>
<feature type="binding site" evidence="8">
    <location>
        <position position="510"/>
    </location>
    <ligand>
        <name>Zn(2+)</name>
        <dbReference type="ChEBI" id="CHEBI:29105"/>
        <label>2</label>
    </ligand>
</feature>
<dbReference type="EMBL" id="MAXA01000223">
    <property type="protein sequence ID" value="OHV27406.1"/>
    <property type="molecule type" value="Genomic_DNA"/>
</dbReference>
<dbReference type="GO" id="GO:1990077">
    <property type="term" value="C:primosome complex"/>
    <property type="evidence" value="ECO:0007669"/>
    <property type="project" value="UniProtKB-UniRule"/>
</dbReference>
<dbReference type="PANTHER" id="PTHR30580">
    <property type="entry name" value="PRIMOSOMAL PROTEIN N"/>
    <property type="match status" value="1"/>
</dbReference>
<comment type="caution">
    <text evidence="8">As this protein does not have any detectable helicase domains, it probably does not have helicase activity.</text>
</comment>
<dbReference type="GO" id="GO:0008270">
    <property type="term" value="F:zinc ion binding"/>
    <property type="evidence" value="ECO:0007669"/>
    <property type="project" value="UniProtKB-UniRule"/>
</dbReference>
<dbReference type="InterPro" id="IPR042115">
    <property type="entry name" value="PriA_3primeBD_sf"/>
</dbReference>
<evidence type="ECO:0000256" key="3">
    <source>
        <dbReference type="ARBA" id="ARBA00022723"/>
    </source>
</evidence>
<feature type="compositionally biased region" description="Low complexity" evidence="9">
    <location>
        <begin position="23"/>
        <end position="57"/>
    </location>
</feature>
<dbReference type="PANTHER" id="PTHR30580:SF0">
    <property type="entry name" value="PRIMOSOMAL PROTEIN N"/>
    <property type="match status" value="1"/>
</dbReference>
<feature type="binding site" evidence="8">
    <location>
        <position position="483"/>
    </location>
    <ligand>
        <name>Zn(2+)</name>
        <dbReference type="ChEBI" id="CHEBI:29105"/>
        <label>1</label>
    </ligand>
</feature>
<keyword evidence="6 8" id="KW-0067">ATP-binding</keyword>
<feature type="binding site" evidence="8">
    <location>
        <position position="480"/>
    </location>
    <ligand>
        <name>Zn(2+)</name>
        <dbReference type="ChEBI" id="CHEBI:29105"/>
        <label>1</label>
    </ligand>
</feature>
<comment type="subunit">
    <text evidence="8">Component of the replication restart primosome.</text>
</comment>
<comment type="similarity">
    <text evidence="8">Belongs to the helicase family. PriA subfamily.</text>
</comment>
<name>A0A1S1Q1D4_9ACTN</name>
<keyword evidence="4 8" id="KW-0547">Nucleotide-binding</keyword>
<dbReference type="NCBIfam" id="NF011452">
    <property type="entry name" value="PRK14873.1-2"/>
    <property type="match status" value="1"/>
</dbReference>
<keyword evidence="3 8" id="KW-0479">Metal-binding</keyword>
<feature type="binding site" evidence="8">
    <location>
        <position position="560"/>
    </location>
    <ligand>
        <name>Zn(2+)</name>
        <dbReference type="ChEBI" id="CHEBI:29105"/>
        <label>1</label>
    </ligand>
</feature>
<evidence type="ECO:0000256" key="1">
    <source>
        <dbReference type="ARBA" id="ARBA00022515"/>
    </source>
</evidence>
<dbReference type="GO" id="GO:0003677">
    <property type="term" value="F:DNA binding"/>
    <property type="evidence" value="ECO:0007669"/>
    <property type="project" value="UniProtKB-UniRule"/>
</dbReference>
<evidence type="ECO:0000256" key="2">
    <source>
        <dbReference type="ARBA" id="ARBA00022705"/>
    </source>
</evidence>
<keyword evidence="1 8" id="KW-0639">Primosome</keyword>
<dbReference type="Proteomes" id="UP000179769">
    <property type="component" value="Unassembled WGS sequence"/>
</dbReference>
<sequence length="854" mass="86596">MDDESAVIPGLAGAVVAAGSRSTGGPTPAGGVPSAAPAGRPARPAAGAAKSGVAPAKRGAVAAKPGGSEKPGAVVPADELPVARVVVDTPLVHLDRPFDYLVPAAMAAAAVPGSRVRVRFGGRLVDGFVLERSERSDHTGRLAPLARSVSAEPVLSEPVARLARAVADRYAGTMADVLRLAVPPRHARAEAEPVVTGPGIGVAPAATESGGAAELGGGRSGDPGRAGWSIYPDGPDFLAALSSGRSPRAVWWAPPGPSWPAMIAVAVAATVASGRGALVVVPDHRDADRVAAALTPPETETEAGPAAGGVPAVLRADLGPAERYRRFLAVRRGQTRVVVGTRAAVFAPVADLGLLVVWDDGDDLHSEPRAPYPHTRDVAVLRAREEGCAVLVGGFSPSVDAEALARVGWAGRLAAGRDAVRRLAPRVEAVGSDFEASIDPAARAARLPSLAVRAARAALAGGAPVLVQVPRRGYHPSIACADCRRPARCRSCSGPLGRSAAGAALACRWCGRPVPRPTGHPTASGQEPVPGRAGAFGAGVGSGRSAVSGGGVGGWRCTGCGGTRLRASVTGDRRTAEELGRAFPGIPVRASGRDTVLATVPAAPALVIATPGAEPVAEAGYGAVLLLDGWALLGRPDLRAGEETLRRWMAASALARPAPAGGLVVVAADLGLGPVQALVRWDPGLFVARESDERAELGFPPVSRVAAVEGTPAALDDLLAAATLPAGAEVLGPVPVPRREPVPRQEPGRGAGGEPAPGPGHAPGRGSGRAQGREQGRGLGRVRAGSGDPNEPRRRGPPEQVKPPEPAEEPERLIIRVRREQGADLAAALRAARGVLDARRAGRVRVQLDPLTIG</sequence>
<feature type="compositionally biased region" description="Basic and acidic residues" evidence="9">
    <location>
        <begin position="737"/>
        <end position="747"/>
    </location>
</feature>
<dbReference type="AlphaFoldDB" id="A0A1S1Q1D4"/>
<comment type="function">
    <text evidence="8">Initiates the restart of stalled replication forks, which reloads the replicative helicase on sites other than the origin of replication. Recognizes and binds to abandoned replication forks and remodels them to uncover a helicase loading site. Promotes assembly of the primosome at these replication forks.</text>
</comment>
<comment type="caution">
    <text evidence="11">The sequence shown here is derived from an EMBL/GenBank/DDBJ whole genome shotgun (WGS) entry which is preliminary data.</text>
</comment>
<dbReference type="InterPro" id="IPR027417">
    <property type="entry name" value="P-loop_NTPase"/>
</dbReference>